<evidence type="ECO:0000313" key="2">
    <source>
        <dbReference type="EMBL" id="MFC4609151.1"/>
    </source>
</evidence>
<gene>
    <name evidence="2" type="ORF">ACFO9E_15190</name>
</gene>
<feature type="transmembrane region" description="Helical" evidence="1">
    <location>
        <begin position="236"/>
        <end position="262"/>
    </location>
</feature>
<feature type="transmembrane region" description="Helical" evidence="1">
    <location>
        <begin position="274"/>
        <end position="298"/>
    </location>
</feature>
<keyword evidence="3" id="KW-1185">Reference proteome</keyword>
<feature type="transmembrane region" description="Helical" evidence="1">
    <location>
        <begin position="63"/>
        <end position="83"/>
    </location>
</feature>
<keyword evidence="1" id="KW-0472">Membrane</keyword>
<keyword evidence="1" id="KW-0812">Transmembrane</keyword>
<reference evidence="3" key="1">
    <citation type="journal article" date="2019" name="Int. J. Syst. Evol. Microbiol.">
        <title>The Global Catalogue of Microorganisms (GCM) 10K type strain sequencing project: providing services to taxonomists for standard genome sequencing and annotation.</title>
        <authorList>
            <consortium name="The Broad Institute Genomics Platform"/>
            <consortium name="The Broad Institute Genome Sequencing Center for Infectious Disease"/>
            <person name="Wu L."/>
            <person name="Ma J."/>
        </authorList>
    </citation>
    <scope>NUCLEOTIDE SEQUENCE [LARGE SCALE GENOMIC DNA]</scope>
    <source>
        <strain evidence="3">CGMCC 4.7139</strain>
    </source>
</reference>
<dbReference type="EMBL" id="JBHSFE010000011">
    <property type="protein sequence ID" value="MFC4609151.1"/>
    <property type="molecule type" value="Genomic_DNA"/>
</dbReference>
<protein>
    <submittedName>
        <fullName evidence="2">Uncharacterized protein</fullName>
    </submittedName>
</protein>
<proteinExistence type="predicted"/>
<evidence type="ECO:0000256" key="1">
    <source>
        <dbReference type="SAM" id="Phobius"/>
    </source>
</evidence>
<accession>A0ABV9G8B2</accession>
<dbReference type="RefSeq" id="WP_381195547.1">
    <property type="nucleotide sequence ID" value="NZ_JBHSFE010000011.1"/>
</dbReference>
<name>A0ABV9G8B2_9ACTN</name>
<keyword evidence="1" id="KW-1133">Transmembrane helix</keyword>
<feature type="transmembrane region" description="Helical" evidence="1">
    <location>
        <begin position="348"/>
        <end position="371"/>
    </location>
</feature>
<dbReference type="Proteomes" id="UP001595993">
    <property type="component" value="Unassembled WGS sequence"/>
</dbReference>
<sequence length="387" mass="41956">MTGRKLLRPHLSRLRPARTRLRPAAARVLTALRGFFPALWLRAAGRTPEGSRPTAAFLRRRMLVLPALALVALALSAAAYGDVHDRTERLRDRCAPALVDLAQARISLELAQGQAESRLRTAEQAEAVELGETYRSLLTEASQSLNRVAQSRALHKGQEQELRVVSGLVVAYGDKIAWADRNGKSDVLRKAGVEYADDMLSGKHRTVARTIRQEPVSILDRIAELERQLHEENHDLAAWSPLTLAAAAAAALSAALFAFVLVGTSVFLRDRLRLISVQLAVAAVPVLLTPVLLAFGGAEEHAAQERVRTTVGDLEKLGADREAPRSIESIARDAAAVMREAHPEGWSLTAGIVVPAAGVGALACGVTLFLYGRPYPAVRPRRKYTDA</sequence>
<comment type="caution">
    <text evidence="2">The sequence shown here is derived from an EMBL/GenBank/DDBJ whole genome shotgun (WGS) entry which is preliminary data.</text>
</comment>
<organism evidence="2 3">
    <name type="scientific">Streptomyces maoxianensis</name>
    <dbReference type="NCBI Taxonomy" id="1459942"/>
    <lineage>
        <taxon>Bacteria</taxon>
        <taxon>Bacillati</taxon>
        <taxon>Actinomycetota</taxon>
        <taxon>Actinomycetes</taxon>
        <taxon>Kitasatosporales</taxon>
        <taxon>Streptomycetaceae</taxon>
        <taxon>Streptomyces</taxon>
    </lineage>
</organism>
<evidence type="ECO:0000313" key="3">
    <source>
        <dbReference type="Proteomes" id="UP001595993"/>
    </source>
</evidence>